<dbReference type="PANTHER" id="PTHR42938:SF22">
    <property type="entry name" value="D-3-PHOSPHOGLYCERATE DEHYDROGENASE"/>
    <property type="match status" value="1"/>
</dbReference>
<dbReference type="GO" id="GO:0004617">
    <property type="term" value="F:phosphoglycerate dehydrogenase activity"/>
    <property type="evidence" value="ECO:0007669"/>
    <property type="project" value="TreeGrafter"/>
</dbReference>
<dbReference type="InterPro" id="IPR036291">
    <property type="entry name" value="NAD(P)-bd_dom_sf"/>
</dbReference>
<dbReference type="SUPFAM" id="SSF51735">
    <property type="entry name" value="NAD(P)-binding Rossmann-fold domains"/>
    <property type="match status" value="1"/>
</dbReference>
<feature type="non-terminal residue" evidence="4">
    <location>
        <position position="179"/>
    </location>
</feature>
<dbReference type="Proteomes" id="UP000485058">
    <property type="component" value="Unassembled WGS sequence"/>
</dbReference>
<dbReference type="GO" id="GO:0051287">
    <property type="term" value="F:NAD binding"/>
    <property type="evidence" value="ECO:0007669"/>
    <property type="project" value="InterPro"/>
</dbReference>
<dbReference type="InterPro" id="IPR029752">
    <property type="entry name" value="D-isomer_DH_CS1"/>
</dbReference>
<dbReference type="PROSITE" id="PS00065">
    <property type="entry name" value="D_2_HYDROXYACID_DH_1"/>
    <property type="match status" value="1"/>
</dbReference>
<organism evidence="4 5">
    <name type="scientific">Haematococcus lacustris</name>
    <name type="common">Green alga</name>
    <name type="synonym">Haematococcus pluvialis</name>
    <dbReference type="NCBI Taxonomy" id="44745"/>
    <lineage>
        <taxon>Eukaryota</taxon>
        <taxon>Viridiplantae</taxon>
        <taxon>Chlorophyta</taxon>
        <taxon>core chlorophytes</taxon>
        <taxon>Chlorophyceae</taxon>
        <taxon>CS clade</taxon>
        <taxon>Chlamydomonadales</taxon>
        <taxon>Haematococcaceae</taxon>
        <taxon>Haematococcus</taxon>
    </lineage>
</organism>
<evidence type="ECO:0000259" key="3">
    <source>
        <dbReference type="Pfam" id="PF00389"/>
    </source>
</evidence>
<dbReference type="SUPFAM" id="SSF52283">
    <property type="entry name" value="Formate/glycerate dehydrogenase catalytic domain-like"/>
    <property type="match status" value="1"/>
</dbReference>
<comment type="caution">
    <text evidence="4">The sequence shown here is derived from an EMBL/GenBank/DDBJ whole genome shotgun (WGS) entry which is preliminary data.</text>
</comment>
<proteinExistence type="predicted"/>
<reference evidence="4 5" key="1">
    <citation type="submission" date="2020-02" db="EMBL/GenBank/DDBJ databases">
        <title>Draft genome sequence of Haematococcus lacustris strain NIES-144.</title>
        <authorList>
            <person name="Morimoto D."/>
            <person name="Nakagawa S."/>
            <person name="Yoshida T."/>
            <person name="Sawayama S."/>
        </authorList>
    </citation>
    <scope>NUCLEOTIDE SEQUENCE [LARGE SCALE GENOMIC DNA]</scope>
    <source>
        <strain evidence="4 5">NIES-144</strain>
    </source>
</reference>
<feature type="non-terminal residue" evidence="4">
    <location>
        <position position="1"/>
    </location>
</feature>
<dbReference type="Gene3D" id="3.40.50.720">
    <property type="entry name" value="NAD(P)-binding Rossmann-like Domain"/>
    <property type="match status" value="2"/>
</dbReference>
<evidence type="ECO:0000313" key="4">
    <source>
        <dbReference type="EMBL" id="GFH12731.1"/>
    </source>
</evidence>
<sequence>INLLKEFANVDASYNMTPDELKAKVSLADALIVRSATKVTREVFEASRGRLKVVGRAGVGIDNVDLTAATEYGCLVVNAPTANTVAAAEHGIALLCAMARNVAQADASIKAGKWDRNTYVGTSLTGKTVAIIGFGKVGSEVGRRAKGLGLNVVAYDPYASAEKAAALGVRLVSFDEALQ</sequence>
<keyword evidence="2" id="KW-0520">NAD</keyword>
<evidence type="ECO:0000256" key="2">
    <source>
        <dbReference type="ARBA" id="ARBA00023027"/>
    </source>
</evidence>
<dbReference type="InterPro" id="IPR006139">
    <property type="entry name" value="D-isomer_2_OHA_DH_cat_dom"/>
</dbReference>
<keyword evidence="5" id="KW-1185">Reference proteome</keyword>
<keyword evidence="1" id="KW-0560">Oxidoreductase</keyword>
<name>A0A699YT13_HAELA</name>
<dbReference type="AlphaFoldDB" id="A0A699YT13"/>
<evidence type="ECO:0000256" key="1">
    <source>
        <dbReference type="ARBA" id="ARBA00023002"/>
    </source>
</evidence>
<feature type="domain" description="D-isomer specific 2-hydroxyacid dehydrogenase catalytic" evidence="3">
    <location>
        <begin position="3"/>
        <end position="114"/>
    </location>
</feature>
<dbReference type="Pfam" id="PF00389">
    <property type="entry name" value="2-Hacid_dh"/>
    <property type="match status" value="1"/>
</dbReference>
<gene>
    <name evidence="4" type="ORF">HaLaN_08474</name>
</gene>
<dbReference type="PANTHER" id="PTHR42938">
    <property type="entry name" value="FORMATE DEHYDROGENASE 1"/>
    <property type="match status" value="1"/>
</dbReference>
<evidence type="ECO:0000313" key="5">
    <source>
        <dbReference type="Proteomes" id="UP000485058"/>
    </source>
</evidence>
<dbReference type="EMBL" id="BLLF01000534">
    <property type="protein sequence ID" value="GFH12731.1"/>
    <property type="molecule type" value="Genomic_DNA"/>
</dbReference>
<protein>
    <submittedName>
        <fullName evidence="4">D-3-phosphoglycerate dehydrogenase</fullName>
    </submittedName>
</protein>
<accession>A0A699YT13</accession>
<dbReference type="FunFam" id="3.40.50.720:FF:000038">
    <property type="entry name" value="D-3-phosphoglycerate dehydrogenase"/>
    <property type="match status" value="1"/>
</dbReference>